<name>A0A3N4LMN0_9PEZI</name>
<evidence type="ECO:0000313" key="2">
    <source>
        <dbReference type="Proteomes" id="UP000267821"/>
    </source>
</evidence>
<dbReference type="AlphaFoldDB" id="A0A3N4LMN0"/>
<accession>A0A3N4LMN0</accession>
<reference evidence="1 2" key="1">
    <citation type="journal article" date="2018" name="Nat. Ecol. Evol.">
        <title>Pezizomycetes genomes reveal the molecular basis of ectomycorrhizal truffle lifestyle.</title>
        <authorList>
            <person name="Murat C."/>
            <person name="Payen T."/>
            <person name="Noel B."/>
            <person name="Kuo A."/>
            <person name="Morin E."/>
            <person name="Chen J."/>
            <person name="Kohler A."/>
            <person name="Krizsan K."/>
            <person name="Balestrini R."/>
            <person name="Da Silva C."/>
            <person name="Montanini B."/>
            <person name="Hainaut M."/>
            <person name="Levati E."/>
            <person name="Barry K.W."/>
            <person name="Belfiori B."/>
            <person name="Cichocki N."/>
            <person name="Clum A."/>
            <person name="Dockter R.B."/>
            <person name="Fauchery L."/>
            <person name="Guy J."/>
            <person name="Iotti M."/>
            <person name="Le Tacon F."/>
            <person name="Lindquist E.A."/>
            <person name="Lipzen A."/>
            <person name="Malagnac F."/>
            <person name="Mello A."/>
            <person name="Molinier V."/>
            <person name="Miyauchi S."/>
            <person name="Poulain J."/>
            <person name="Riccioni C."/>
            <person name="Rubini A."/>
            <person name="Sitrit Y."/>
            <person name="Splivallo R."/>
            <person name="Traeger S."/>
            <person name="Wang M."/>
            <person name="Zifcakova L."/>
            <person name="Wipf D."/>
            <person name="Zambonelli A."/>
            <person name="Paolocci F."/>
            <person name="Nowrousian M."/>
            <person name="Ottonello S."/>
            <person name="Baldrian P."/>
            <person name="Spatafora J.W."/>
            <person name="Henrissat B."/>
            <person name="Nagy L.G."/>
            <person name="Aury J.M."/>
            <person name="Wincker P."/>
            <person name="Grigoriev I.V."/>
            <person name="Bonfante P."/>
            <person name="Martin F.M."/>
        </authorList>
    </citation>
    <scope>NUCLEOTIDE SEQUENCE [LARGE SCALE GENOMIC DNA]</scope>
    <source>
        <strain evidence="1 2">ATCC MYA-4762</strain>
    </source>
</reference>
<protein>
    <submittedName>
        <fullName evidence="1">Uncharacterized protein</fullName>
    </submittedName>
</protein>
<dbReference type="Proteomes" id="UP000267821">
    <property type="component" value="Unassembled WGS sequence"/>
</dbReference>
<gene>
    <name evidence="1" type="ORF">L211DRAFT_871401</name>
</gene>
<dbReference type="InParanoid" id="A0A3N4LMN0"/>
<proteinExistence type="predicted"/>
<dbReference type="EMBL" id="ML121595">
    <property type="protein sequence ID" value="RPB19205.1"/>
    <property type="molecule type" value="Genomic_DNA"/>
</dbReference>
<organism evidence="1 2">
    <name type="scientific">Terfezia boudieri ATCC MYA-4762</name>
    <dbReference type="NCBI Taxonomy" id="1051890"/>
    <lineage>
        <taxon>Eukaryota</taxon>
        <taxon>Fungi</taxon>
        <taxon>Dikarya</taxon>
        <taxon>Ascomycota</taxon>
        <taxon>Pezizomycotina</taxon>
        <taxon>Pezizomycetes</taxon>
        <taxon>Pezizales</taxon>
        <taxon>Pezizaceae</taxon>
        <taxon>Terfezia</taxon>
    </lineage>
</organism>
<evidence type="ECO:0000313" key="1">
    <source>
        <dbReference type="EMBL" id="RPB19205.1"/>
    </source>
</evidence>
<sequence length="204" mass="22108">MEFYLSPAIDTDYMTSLICCTAGSSSVTHQHSTSLIPGKVQGSRICPNFTYLDKSSADPAALWLGTVDSASNELGTSTQTSAGPIESVRSSTHHFISSILKLDPMHMTALSSSYDIQFLFYLLRESFDHVPAGLRFVNVGAMIMLFICLSTALEFPPSSCIAIYLCLKMASGPDGSAANSCASTVPVIVHRRLHGFWKRANEDE</sequence>
<keyword evidence="2" id="KW-1185">Reference proteome</keyword>